<proteinExistence type="predicted"/>
<protein>
    <submittedName>
        <fullName evidence="1">Uncharacterized protein</fullName>
    </submittedName>
</protein>
<accession>A0A3B0TRF0</accession>
<dbReference type="EMBL" id="UOEL01000055">
    <property type="protein sequence ID" value="VAW11224.1"/>
    <property type="molecule type" value="Genomic_DNA"/>
</dbReference>
<dbReference type="AlphaFoldDB" id="A0A3B0TRF0"/>
<reference evidence="1" key="1">
    <citation type="submission" date="2018-06" db="EMBL/GenBank/DDBJ databases">
        <authorList>
            <person name="Zhirakovskaya E."/>
        </authorList>
    </citation>
    <scope>NUCLEOTIDE SEQUENCE</scope>
</reference>
<name>A0A3B0TRF0_9ZZZZ</name>
<organism evidence="1">
    <name type="scientific">hydrothermal vent metagenome</name>
    <dbReference type="NCBI Taxonomy" id="652676"/>
    <lineage>
        <taxon>unclassified sequences</taxon>
        <taxon>metagenomes</taxon>
        <taxon>ecological metagenomes</taxon>
    </lineage>
</organism>
<sequence length="108" mass="12306">MSTLSSENIVYEFHGYDPFVYTHQLFEFAGLEDGGKYSDENMLEVLNSQWLNASFNNPSLPSGTTDWIYFEGEHYKITDDTIDFAEPVLEAAQVGGRVYFDDFVIKGI</sequence>
<gene>
    <name evidence="1" type="ORF">MNBD_BACTEROID03-2553</name>
</gene>
<dbReference type="Gene3D" id="3.20.20.80">
    <property type="entry name" value="Glycosidases"/>
    <property type="match status" value="1"/>
</dbReference>
<evidence type="ECO:0000313" key="1">
    <source>
        <dbReference type="EMBL" id="VAW11224.1"/>
    </source>
</evidence>